<dbReference type="EMBL" id="FMCT01000019">
    <property type="protein sequence ID" value="SCF48714.1"/>
    <property type="molecule type" value="Genomic_DNA"/>
</dbReference>
<dbReference type="STRING" id="47853.TK50_13330"/>
<evidence type="ECO:0000256" key="1">
    <source>
        <dbReference type="SAM" id="MobiDB-lite"/>
    </source>
</evidence>
<protein>
    <recommendedName>
        <fullName evidence="4">ADP-ribosyltransferase exoenzyme</fullName>
    </recommendedName>
</protein>
<proteinExistence type="predicted"/>
<sequence length="857" mass="90255">MVSLLRGRFRGDRDPGGIVRHTVGNAVVLHAEGVISPEAQSLALAVAEDHENDVVVLDLADGMPITSWESMAGALPRRRRGIRLMTCGRQPGPAAMAGQWLSERLNRTVVAPDGALVRGAAGSLFVHSASDSGWIRFRPGRAPEWDSKRYPAPSWDAAAVRRRASSSTGEIEPLPGGVWIHDTGEPELVERHRDRLVNGVPCHHETMTVLLGCPGTAPLSLDDVMRFWRELDADSRTRARFVQYGAVDLPDGEALGQRLADLFQATVVCYAGVPIGTPERTEFLTVRADASLGWPVFASELGYAPRARPRSAARCPVVLSHRGPLRWSDEVEPRVYWYAADAVIEVVQAGLWIRPPQAPPNAERVRAAFVDPEHSTLFFDDSVEETAARMRELAADVLARLDERTAAGNVLLPASALAPQPRPAGPALGALSPDADRPPVAASRAVAASPAVEVLPPAPTIVAAAAVPVAVVEVAAVEPVAAVEAVAAFEPVTTVEPESSAATREPTAAPPAATAPAATAPVAAPIAAVPEPIALAVGLAPVSPGPASAPPPAAPPPAAPRPPGAASDATGSAPAPRPPAAAPVRRQPVPAPASAALLVEGRPLTDERAWLRRTLSREFDQLASSVARLLSEHPGMQRSAGHAVDEVLADWVAVRLYLSRRGAAIDAGLRGGEPGPHVPFARCAVAGLSRLPSHRGATVYTTTASDAQWALYRRGGLVTEWGFVNALTTPCAGQDGDVDVLLWSMTARRTALLEPDGDERADDRVLFVPGTSFKILEVRRPEGGRRGHLMMRELGANEIDPDGRVDPHRLSLDELALTTLRRGVDRWAGAEPAARVGPGAAGRFAALPGLVGGGTAR</sequence>
<name>A0A1C5AUK7_9ACTN</name>
<evidence type="ECO:0008006" key="4">
    <source>
        <dbReference type="Google" id="ProtNLM"/>
    </source>
</evidence>
<keyword evidence="3" id="KW-1185">Reference proteome</keyword>
<accession>A0A1C5AUK7</accession>
<feature type="compositionally biased region" description="Pro residues" evidence="1">
    <location>
        <begin position="544"/>
        <end position="563"/>
    </location>
</feature>
<evidence type="ECO:0000313" key="3">
    <source>
        <dbReference type="Proteomes" id="UP000183585"/>
    </source>
</evidence>
<organism evidence="2 3">
    <name type="scientific">Micromonospora carbonacea</name>
    <dbReference type="NCBI Taxonomy" id="47853"/>
    <lineage>
        <taxon>Bacteria</taxon>
        <taxon>Bacillati</taxon>
        <taxon>Actinomycetota</taxon>
        <taxon>Actinomycetes</taxon>
        <taxon>Micromonosporales</taxon>
        <taxon>Micromonosporaceae</taxon>
        <taxon>Micromonospora</taxon>
    </lineage>
</organism>
<evidence type="ECO:0000313" key="2">
    <source>
        <dbReference type="EMBL" id="SCF48714.1"/>
    </source>
</evidence>
<gene>
    <name evidence="2" type="ORF">GA0070563_11996</name>
</gene>
<dbReference type="RefSeq" id="WP_074478807.1">
    <property type="nucleotide sequence ID" value="NZ_FMCT01000019.1"/>
</dbReference>
<dbReference type="AlphaFoldDB" id="A0A1C5AUK7"/>
<feature type="region of interest" description="Disordered" evidence="1">
    <location>
        <begin position="493"/>
        <end position="515"/>
    </location>
</feature>
<dbReference type="Gene3D" id="3.90.176.10">
    <property type="entry name" value="Toxin ADP-ribosyltransferase, Chain A, domain 1"/>
    <property type="match status" value="1"/>
</dbReference>
<reference evidence="3" key="1">
    <citation type="submission" date="2016-06" db="EMBL/GenBank/DDBJ databases">
        <authorList>
            <person name="Varghese N."/>
            <person name="Submissions Spin"/>
        </authorList>
    </citation>
    <scope>NUCLEOTIDE SEQUENCE [LARGE SCALE GENOMIC DNA]</scope>
    <source>
        <strain evidence="3">DSM 43168</strain>
    </source>
</reference>
<feature type="region of interest" description="Disordered" evidence="1">
    <location>
        <begin position="544"/>
        <end position="588"/>
    </location>
</feature>
<dbReference type="Proteomes" id="UP000183585">
    <property type="component" value="Unassembled WGS sequence"/>
</dbReference>